<dbReference type="SMART" id="SM00267">
    <property type="entry name" value="GGDEF"/>
    <property type="match status" value="1"/>
</dbReference>
<dbReference type="InterPro" id="IPR043128">
    <property type="entry name" value="Rev_trsase/Diguanyl_cyclase"/>
</dbReference>
<dbReference type="AlphaFoldDB" id="A0A1X7H2N4"/>
<protein>
    <submittedName>
        <fullName evidence="3">Diguanylate cyclase (GGDEF) domain-containing protein</fullName>
    </submittedName>
</protein>
<accession>A0A1X7H2N4</accession>
<dbReference type="InterPro" id="IPR050469">
    <property type="entry name" value="Diguanylate_Cyclase"/>
</dbReference>
<evidence type="ECO:0000259" key="2">
    <source>
        <dbReference type="PROSITE" id="PS50887"/>
    </source>
</evidence>
<evidence type="ECO:0000313" key="3">
    <source>
        <dbReference type="EMBL" id="SMF78724.1"/>
    </source>
</evidence>
<dbReference type="NCBIfam" id="TIGR00254">
    <property type="entry name" value="GGDEF"/>
    <property type="match status" value="1"/>
</dbReference>
<feature type="transmembrane region" description="Helical" evidence="1">
    <location>
        <begin position="104"/>
        <end position="121"/>
    </location>
</feature>
<dbReference type="PANTHER" id="PTHR45138:SF9">
    <property type="entry name" value="DIGUANYLATE CYCLASE DGCM-RELATED"/>
    <property type="match status" value="1"/>
</dbReference>
<dbReference type="CDD" id="cd01949">
    <property type="entry name" value="GGDEF"/>
    <property type="match status" value="1"/>
</dbReference>
<feature type="transmembrane region" description="Helical" evidence="1">
    <location>
        <begin position="12"/>
        <end position="36"/>
    </location>
</feature>
<dbReference type="Proteomes" id="UP000192940">
    <property type="component" value="Chromosome I"/>
</dbReference>
<reference evidence="3 4" key="1">
    <citation type="submission" date="2017-04" db="EMBL/GenBank/DDBJ databases">
        <authorList>
            <person name="Afonso C.L."/>
            <person name="Miller P.J."/>
            <person name="Scott M.A."/>
            <person name="Spackman E."/>
            <person name="Goraichik I."/>
            <person name="Dimitrov K.M."/>
            <person name="Suarez D.L."/>
            <person name="Swayne D.E."/>
        </authorList>
    </citation>
    <scope>NUCLEOTIDE SEQUENCE [LARGE SCALE GENOMIC DNA]</scope>
    <source>
        <strain evidence="3 4">N3/975</strain>
    </source>
</reference>
<evidence type="ECO:0000256" key="1">
    <source>
        <dbReference type="SAM" id="Phobius"/>
    </source>
</evidence>
<dbReference type="Gene3D" id="3.30.70.270">
    <property type="match status" value="1"/>
</dbReference>
<feature type="transmembrane region" description="Helical" evidence="1">
    <location>
        <begin position="159"/>
        <end position="179"/>
    </location>
</feature>
<dbReference type="InterPro" id="IPR000160">
    <property type="entry name" value="GGDEF_dom"/>
</dbReference>
<dbReference type="GO" id="GO:0052621">
    <property type="term" value="F:diguanylate cyclase activity"/>
    <property type="evidence" value="ECO:0007669"/>
    <property type="project" value="TreeGrafter"/>
</dbReference>
<proteinExistence type="predicted"/>
<feature type="transmembrane region" description="Helical" evidence="1">
    <location>
        <begin position="127"/>
        <end position="147"/>
    </location>
</feature>
<keyword evidence="4" id="KW-1185">Reference proteome</keyword>
<dbReference type="PANTHER" id="PTHR45138">
    <property type="entry name" value="REGULATORY COMPONENTS OF SENSORY TRANSDUCTION SYSTEM"/>
    <property type="match status" value="1"/>
</dbReference>
<name>A0A1X7H2N4_9BACL</name>
<keyword evidence="1" id="KW-0472">Membrane</keyword>
<dbReference type="STRING" id="1313296.SAMN05661091_1592"/>
<feature type="transmembrane region" description="Helical" evidence="1">
    <location>
        <begin position="43"/>
        <end position="60"/>
    </location>
</feature>
<dbReference type="RefSeq" id="WP_244562997.1">
    <property type="nucleotide sequence ID" value="NZ_LT840184.1"/>
</dbReference>
<organism evidence="3 4">
    <name type="scientific">Paenibacillus uliginis N3/975</name>
    <dbReference type="NCBI Taxonomy" id="1313296"/>
    <lineage>
        <taxon>Bacteria</taxon>
        <taxon>Bacillati</taxon>
        <taxon>Bacillota</taxon>
        <taxon>Bacilli</taxon>
        <taxon>Bacillales</taxon>
        <taxon>Paenibacillaceae</taxon>
        <taxon>Paenibacillus</taxon>
    </lineage>
</organism>
<gene>
    <name evidence="3" type="ORF">SAMN05661091_1592</name>
</gene>
<dbReference type="Pfam" id="PF00990">
    <property type="entry name" value="GGDEF"/>
    <property type="match status" value="1"/>
</dbReference>
<feature type="transmembrane region" description="Helical" evidence="1">
    <location>
        <begin position="191"/>
        <end position="212"/>
    </location>
</feature>
<dbReference type="InterPro" id="IPR029787">
    <property type="entry name" value="Nucleotide_cyclase"/>
</dbReference>
<keyword evidence="1" id="KW-0812">Transmembrane</keyword>
<feature type="domain" description="GGDEF" evidence="2">
    <location>
        <begin position="248"/>
        <end position="371"/>
    </location>
</feature>
<feature type="transmembrane region" description="Helical" evidence="1">
    <location>
        <begin position="80"/>
        <end position="97"/>
    </location>
</feature>
<dbReference type="EMBL" id="LT840184">
    <property type="protein sequence ID" value="SMF78724.1"/>
    <property type="molecule type" value="Genomic_DNA"/>
</dbReference>
<evidence type="ECO:0000313" key="4">
    <source>
        <dbReference type="Proteomes" id="UP000192940"/>
    </source>
</evidence>
<keyword evidence="1" id="KW-1133">Transmembrane helix</keyword>
<dbReference type="PROSITE" id="PS50887">
    <property type="entry name" value="GGDEF"/>
    <property type="match status" value="1"/>
</dbReference>
<sequence>MSNDPTLWSAFPIFSITAVCGAFLAVLMLIMCLLMYSKQRKKAYIYMAAAFFFIMTYESLNIHQAFSGHPWQPSGTGMRSLQLFSFILLNLSVLLLYRRIRKVHYGLPAITAAMLLAPLFLPSSINPVWPDLYLTVIEWVVIYLSFSKIAPRIGQRFKYSLGLSIYSIWASIHIIYKYLSGGDKPGLPLQISAVLPLVFYSIIFFILFQRIIELMQSIYRSSITDGLTGLYNRRYFMKHLNHYVSNGTKISAIFCDIDNFKMLNDTQGHAHADEVLQQVATIMEEELDGIGLTGRYGGEELVAIVARKGSRVSQVAENIRFRIAEETIVTVSVGYSTLRKGVTADSLMKQADQAMYHSKSSGKNRVTDYRSIRAGSRTSNEAANLGSL</sequence>
<dbReference type="SUPFAM" id="SSF55073">
    <property type="entry name" value="Nucleotide cyclase"/>
    <property type="match status" value="1"/>
</dbReference>